<comment type="caution">
    <text evidence="1">The sequence shown here is derived from an EMBL/GenBank/DDBJ whole genome shotgun (WGS) entry which is preliminary data.</text>
</comment>
<evidence type="ECO:0008006" key="3">
    <source>
        <dbReference type="Google" id="ProtNLM"/>
    </source>
</evidence>
<reference evidence="1 2" key="1">
    <citation type="submission" date="2023-07" db="EMBL/GenBank/DDBJ databases">
        <title>Genomic Encyclopedia of Type Strains, Phase IV (KMG-IV): sequencing the most valuable type-strain genomes for metagenomic binning, comparative biology and taxonomic classification.</title>
        <authorList>
            <person name="Goeker M."/>
        </authorList>
    </citation>
    <scope>NUCLEOTIDE SEQUENCE [LARGE SCALE GENOMIC DNA]</scope>
    <source>
        <strain evidence="1 2">DSM 19092</strain>
    </source>
</reference>
<sequence>MKWSVHELLKLQQKGLTIDESIELDELVRSHPDLRELSPIHVKGKADIRSTYITFHLTICGEMTLPCARTLEDVNYPFDIHTTETFLFSPTEDETDENTHSVKGDIVDLTPIIRELVLLEIPLQVFSNETTPQEGKGWKIVSEEEQKNKIDPRLASLAKFFKKDHNQS</sequence>
<dbReference type="EMBL" id="JAUSTR010000001">
    <property type="protein sequence ID" value="MDQ0161621.1"/>
    <property type="molecule type" value="Genomic_DNA"/>
</dbReference>
<name>A0ABT9VKW5_9BACI</name>
<proteinExistence type="predicted"/>
<dbReference type="RefSeq" id="WP_419151288.1">
    <property type="nucleotide sequence ID" value="NZ_JAUSTR010000001.1"/>
</dbReference>
<dbReference type="Pfam" id="PF02620">
    <property type="entry name" value="YceD"/>
    <property type="match status" value="1"/>
</dbReference>
<evidence type="ECO:0000313" key="1">
    <source>
        <dbReference type="EMBL" id="MDQ0161621.1"/>
    </source>
</evidence>
<protein>
    <recommendedName>
        <fullName evidence="3">DUF177 domain-containing protein</fullName>
    </recommendedName>
</protein>
<dbReference type="InterPro" id="IPR003772">
    <property type="entry name" value="YceD"/>
</dbReference>
<keyword evidence="2" id="KW-1185">Reference proteome</keyword>
<evidence type="ECO:0000313" key="2">
    <source>
        <dbReference type="Proteomes" id="UP001225646"/>
    </source>
</evidence>
<gene>
    <name evidence="1" type="ORF">J2S06_000691</name>
</gene>
<organism evidence="1 2">
    <name type="scientific">Aeribacillus alveayuensis</name>
    <dbReference type="NCBI Taxonomy" id="279215"/>
    <lineage>
        <taxon>Bacteria</taxon>
        <taxon>Bacillati</taxon>
        <taxon>Bacillota</taxon>
        <taxon>Bacilli</taxon>
        <taxon>Bacillales</taxon>
        <taxon>Bacillaceae</taxon>
        <taxon>Aeribacillus</taxon>
    </lineage>
</organism>
<dbReference type="Proteomes" id="UP001225646">
    <property type="component" value="Unassembled WGS sequence"/>
</dbReference>
<accession>A0ABT9VKW5</accession>